<comment type="caution">
    <text evidence="6">The sequence shown here is derived from an EMBL/GenBank/DDBJ whole genome shotgun (WGS) entry which is preliminary data.</text>
</comment>
<protein>
    <submittedName>
        <fullName evidence="6">3',5'-cyclic-AMP phosphodiesterase</fullName>
        <ecNumber evidence="6">3.1.4.53</ecNumber>
    </submittedName>
</protein>
<evidence type="ECO:0000256" key="1">
    <source>
        <dbReference type="ARBA" id="ARBA00022723"/>
    </source>
</evidence>
<dbReference type="SUPFAM" id="SSF56300">
    <property type="entry name" value="Metallo-dependent phosphatases"/>
    <property type="match status" value="1"/>
</dbReference>
<dbReference type="GO" id="GO:0004115">
    <property type="term" value="F:3',5'-cyclic-AMP phosphodiesterase activity"/>
    <property type="evidence" value="ECO:0007669"/>
    <property type="project" value="UniProtKB-EC"/>
</dbReference>
<organism evidence="6 7">
    <name type="scientific">Reinekea thalattae</name>
    <dbReference type="NCBI Taxonomy" id="2593301"/>
    <lineage>
        <taxon>Bacteria</taxon>
        <taxon>Pseudomonadati</taxon>
        <taxon>Pseudomonadota</taxon>
        <taxon>Gammaproteobacteria</taxon>
        <taxon>Oceanospirillales</taxon>
        <taxon>Saccharospirillaceae</taxon>
        <taxon>Reinekea</taxon>
    </lineage>
</organism>
<evidence type="ECO:0000259" key="5">
    <source>
        <dbReference type="Pfam" id="PF00149"/>
    </source>
</evidence>
<name>A0A5C8Z2E1_9GAMM</name>
<keyword evidence="1" id="KW-0479">Metal-binding</keyword>
<keyword evidence="3" id="KW-0408">Iron</keyword>
<dbReference type="CDD" id="cd07402">
    <property type="entry name" value="MPP_GpdQ"/>
    <property type="match status" value="1"/>
</dbReference>
<dbReference type="InterPro" id="IPR004843">
    <property type="entry name" value="Calcineurin-like_PHP"/>
</dbReference>
<dbReference type="Pfam" id="PF00149">
    <property type="entry name" value="Metallophos"/>
    <property type="match status" value="1"/>
</dbReference>
<dbReference type="AlphaFoldDB" id="A0A5C8Z2E1"/>
<dbReference type="Proteomes" id="UP000321764">
    <property type="component" value="Unassembled WGS sequence"/>
</dbReference>
<dbReference type="OrthoDB" id="9784378at2"/>
<evidence type="ECO:0000313" key="7">
    <source>
        <dbReference type="Proteomes" id="UP000321764"/>
    </source>
</evidence>
<evidence type="ECO:0000256" key="4">
    <source>
        <dbReference type="ARBA" id="ARBA00025742"/>
    </source>
</evidence>
<dbReference type="InterPro" id="IPR050884">
    <property type="entry name" value="CNP_phosphodiesterase-III"/>
</dbReference>
<dbReference type="InterPro" id="IPR029052">
    <property type="entry name" value="Metallo-depent_PP-like"/>
</dbReference>
<keyword evidence="7" id="KW-1185">Reference proteome</keyword>
<evidence type="ECO:0000313" key="6">
    <source>
        <dbReference type="EMBL" id="TXR51418.1"/>
    </source>
</evidence>
<reference evidence="6 7" key="1">
    <citation type="submission" date="2019-07" db="EMBL/GenBank/DDBJ databases">
        <title>Reinekea sp. strain SSH23 genome sequencing and assembly.</title>
        <authorList>
            <person name="Kim I."/>
        </authorList>
    </citation>
    <scope>NUCLEOTIDE SEQUENCE [LARGE SCALE GENOMIC DNA]</scope>
    <source>
        <strain evidence="6 7">SSH23</strain>
    </source>
</reference>
<sequence>MAVMMEQSYTLLQITDPHLHASKEGTLLGMNTYDSLQQVIGQVQLCGSNIDLLLATGDISQDGSQQAYQHFLNSVSAIDAPMYWIPGNHDCPRGMSHSSKGFNHEQSVLELGSWLIVLLDTHVCDEVHGELSHTELDRLERALEQHPNHHVLISCHHHPINIGSAWMDKIGIHNGDKLQAIIRCHNNVRCVLFGHVHQQSDRTLNGVRYLSTPSTCVQFLPNSDEFATDSQPPGFRVLKLKANGQIETRVSRVSHFKVELDETLTAY</sequence>
<dbReference type="GO" id="GO:0046872">
    <property type="term" value="F:metal ion binding"/>
    <property type="evidence" value="ECO:0007669"/>
    <property type="project" value="UniProtKB-KW"/>
</dbReference>
<dbReference type="PANTHER" id="PTHR42988:SF2">
    <property type="entry name" value="CYCLIC NUCLEOTIDE PHOSPHODIESTERASE CBUA0032-RELATED"/>
    <property type="match status" value="1"/>
</dbReference>
<dbReference type="RefSeq" id="WP_147714913.1">
    <property type="nucleotide sequence ID" value="NZ_VKAD01000003.1"/>
</dbReference>
<evidence type="ECO:0000256" key="3">
    <source>
        <dbReference type="ARBA" id="ARBA00023004"/>
    </source>
</evidence>
<evidence type="ECO:0000256" key="2">
    <source>
        <dbReference type="ARBA" id="ARBA00022801"/>
    </source>
</evidence>
<gene>
    <name evidence="6" type="primary">cpdA</name>
    <name evidence="6" type="ORF">FME95_12900</name>
</gene>
<dbReference type="EMBL" id="VKAD01000003">
    <property type="protein sequence ID" value="TXR51418.1"/>
    <property type="molecule type" value="Genomic_DNA"/>
</dbReference>
<comment type="similarity">
    <text evidence="4">Belongs to the cyclic nucleotide phosphodiesterase class-III family.</text>
</comment>
<dbReference type="EC" id="3.1.4.53" evidence="6"/>
<proteinExistence type="inferred from homology"/>
<dbReference type="InterPro" id="IPR026575">
    <property type="entry name" value="GpdQ/CpdA-like"/>
</dbReference>
<feature type="domain" description="Calcineurin-like phosphoesterase" evidence="5">
    <location>
        <begin position="10"/>
        <end position="198"/>
    </location>
</feature>
<dbReference type="Gene3D" id="3.60.21.10">
    <property type="match status" value="1"/>
</dbReference>
<keyword evidence="2 6" id="KW-0378">Hydrolase</keyword>
<accession>A0A5C8Z2E1</accession>
<dbReference type="PANTHER" id="PTHR42988">
    <property type="entry name" value="PHOSPHOHYDROLASE"/>
    <property type="match status" value="1"/>
</dbReference>
<dbReference type="NCBIfam" id="NF008359">
    <property type="entry name" value="PRK11148.1"/>
    <property type="match status" value="1"/>
</dbReference>